<dbReference type="KEGG" id="mpp:MICPUCDRAFT_11910"/>
<dbReference type="CDD" id="cd18808">
    <property type="entry name" value="SF1_C_Upf1"/>
    <property type="match status" value="1"/>
</dbReference>
<dbReference type="STRING" id="564608.C1MUI0"/>
<dbReference type="OrthoDB" id="547513at2759"/>
<reference evidence="2 3" key="1">
    <citation type="journal article" date="2009" name="Science">
        <title>Green evolution and dynamic adaptations revealed by genomes of the marine picoeukaryotes Micromonas.</title>
        <authorList>
            <person name="Worden A.Z."/>
            <person name="Lee J.H."/>
            <person name="Mock T."/>
            <person name="Rouze P."/>
            <person name="Simmons M.P."/>
            <person name="Aerts A.L."/>
            <person name="Allen A.E."/>
            <person name="Cuvelier M.L."/>
            <person name="Derelle E."/>
            <person name="Everett M.V."/>
            <person name="Foulon E."/>
            <person name="Grimwood J."/>
            <person name="Gundlach H."/>
            <person name="Henrissat B."/>
            <person name="Napoli C."/>
            <person name="McDonald S.M."/>
            <person name="Parker M.S."/>
            <person name="Rombauts S."/>
            <person name="Salamov A."/>
            <person name="Von Dassow P."/>
            <person name="Badger J.H."/>
            <person name="Coutinho P.M."/>
            <person name="Demir E."/>
            <person name="Dubchak I."/>
            <person name="Gentemann C."/>
            <person name="Eikrem W."/>
            <person name="Gready J.E."/>
            <person name="John U."/>
            <person name="Lanier W."/>
            <person name="Lindquist E.A."/>
            <person name="Lucas S."/>
            <person name="Mayer K.F."/>
            <person name="Moreau H."/>
            <person name="Not F."/>
            <person name="Otillar R."/>
            <person name="Panaud O."/>
            <person name="Pangilinan J."/>
            <person name="Paulsen I."/>
            <person name="Piegu B."/>
            <person name="Poliakov A."/>
            <person name="Robbens S."/>
            <person name="Schmutz J."/>
            <person name="Toulza E."/>
            <person name="Wyss T."/>
            <person name="Zelensky A."/>
            <person name="Zhou K."/>
            <person name="Armbrust E.V."/>
            <person name="Bhattacharya D."/>
            <person name="Goodenough U.W."/>
            <person name="Van de Peer Y."/>
            <person name="Grigoriev I.V."/>
        </authorList>
    </citation>
    <scope>NUCLEOTIDE SEQUENCE [LARGE SCALE GENOMIC DNA]</scope>
    <source>
        <strain evidence="2 3">CCMP1545</strain>
    </source>
</reference>
<dbReference type="PANTHER" id="PTHR10887:SF495">
    <property type="entry name" value="HELICASE SENATAXIN ISOFORM X1-RELATED"/>
    <property type="match status" value="1"/>
</dbReference>
<dbReference type="InterPro" id="IPR027417">
    <property type="entry name" value="P-loop_NTPase"/>
</dbReference>
<dbReference type="PANTHER" id="PTHR10887">
    <property type="entry name" value="DNA2/NAM7 HELICASE FAMILY"/>
    <property type="match status" value="1"/>
</dbReference>
<evidence type="ECO:0000259" key="1">
    <source>
        <dbReference type="Pfam" id="PF13087"/>
    </source>
</evidence>
<feature type="domain" description="DNA2/NAM7 helicase-like C-terminal" evidence="1">
    <location>
        <begin position="1"/>
        <end position="82"/>
    </location>
</feature>
<feature type="non-terminal residue" evidence="2">
    <location>
        <position position="1"/>
    </location>
</feature>
<dbReference type="RefSeq" id="XP_003059497.1">
    <property type="nucleotide sequence ID" value="XM_003059451.1"/>
</dbReference>
<name>C1MUI0_MICPC</name>
<dbReference type="InterPro" id="IPR041679">
    <property type="entry name" value="DNA2/NAM7-like_C"/>
</dbReference>
<sequence length="86" mass="9108">VIAPYSAQVRALRNARNAVLGLGNELEISSVDGFQGREKEAVVFTATRSSEGGARGVGFLADPRRVNVMLTRAKRGLVVIGAPETL</sequence>
<dbReference type="GeneID" id="9684937"/>
<dbReference type="Pfam" id="PF13087">
    <property type="entry name" value="AAA_12"/>
    <property type="match status" value="1"/>
</dbReference>
<dbReference type="Proteomes" id="UP000001876">
    <property type="component" value="Unassembled WGS sequence"/>
</dbReference>
<dbReference type="AlphaFoldDB" id="C1MUI0"/>
<dbReference type="EMBL" id="GG663740">
    <property type="protein sequence ID" value="EEH56629.1"/>
    <property type="molecule type" value="Genomic_DNA"/>
</dbReference>
<dbReference type="Gene3D" id="3.40.50.300">
    <property type="entry name" value="P-loop containing nucleotide triphosphate hydrolases"/>
    <property type="match status" value="1"/>
</dbReference>
<keyword evidence="3" id="KW-1185">Reference proteome</keyword>
<evidence type="ECO:0000313" key="3">
    <source>
        <dbReference type="Proteomes" id="UP000001876"/>
    </source>
</evidence>
<proteinExistence type="predicted"/>
<feature type="non-terminal residue" evidence="2">
    <location>
        <position position="86"/>
    </location>
</feature>
<dbReference type="SUPFAM" id="SSF52540">
    <property type="entry name" value="P-loop containing nucleoside triphosphate hydrolases"/>
    <property type="match status" value="1"/>
</dbReference>
<evidence type="ECO:0000313" key="2">
    <source>
        <dbReference type="EMBL" id="EEH56629.1"/>
    </source>
</evidence>
<accession>C1MUI0</accession>
<protein>
    <submittedName>
        <fullName evidence="2">Predicted protein</fullName>
    </submittedName>
</protein>
<dbReference type="InterPro" id="IPR045055">
    <property type="entry name" value="DNA2/NAM7-like"/>
</dbReference>
<organism evidence="3">
    <name type="scientific">Micromonas pusilla (strain CCMP1545)</name>
    <name type="common">Picoplanktonic green alga</name>
    <dbReference type="NCBI Taxonomy" id="564608"/>
    <lineage>
        <taxon>Eukaryota</taxon>
        <taxon>Viridiplantae</taxon>
        <taxon>Chlorophyta</taxon>
        <taxon>Mamiellophyceae</taxon>
        <taxon>Mamiellales</taxon>
        <taxon>Mamiellaceae</taxon>
        <taxon>Micromonas</taxon>
    </lineage>
</organism>
<gene>
    <name evidence="2" type="ORF">MICPUCDRAFT_11910</name>
</gene>
<dbReference type="eggNOG" id="KOG1802">
    <property type="taxonomic scope" value="Eukaryota"/>
</dbReference>
<dbReference type="InterPro" id="IPR047187">
    <property type="entry name" value="SF1_C_Upf1"/>
</dbReference>